<feature type="compositionally biased region" description="Polar residues" evidence="1">
    <location>
        <begin position="44"/>
        <end position="55"/>
    </location>
</feature>
<feature type="region of interest" description="Disordered" evidence="1">
    <location>
        <begin position="297"/>
        <end position="396"/>
    </location>
</feature>
<accession>K1X8N2</accession>
<dbReference type="EMBL" id="JH921428">
    <property type="protein sequence ID" value="EKD21427.1"/>
    <property type="molecule type" value="Genomic_DNA"/>
</dbReference>
<dbReference type="AlphaFoldDB" id="K1X8N2"/>
<feature type="compositionally biased region" description="Low complexity" evidence="1">
    <location>
        <begin position="524"/>
        <end position="537"/>
    </location>
</feature>
<gene>
    <name evidence="2" type="ORF">MBM_00540</name>
</gene>
<evidence type="ECO:0000313" key="3">
    <source>
        <dbReference type="Proteomes" id="UP000006753"/>
    </source>
</evidence>
<feature type="compositionally biased region" description="Polar residues" evidence="1">
    <location>
        <begin position="488"/>
        <end position="502"/>
    </location>
</feature>
<dbReference type="HOGENOM" id="CLU_433438_0_0_1"/>
<feature type="region of interest" description="Disordered" evidence="1">
    <location>
        <begin position="215"/>
        <end position="275"/>
    </location>
</feature>
<dbReference type="KEGG" id="mbe:MBM_00540"/>
<feature type="region of interest" description="Disordered" evidence="1">
    <location>
        <begin position="465"/>
        <end position="552"/>
    </location>
</feature>
<feature type="compositionally biased region" description="Basic and acidic residues" evidence="1">
    <location>
        <begin position="621"/>
        <end position="658"/>
    </location>
</feature>
<sequence length="679" mass="75108">MAQVGHLELVGAPAAQTPLPPTPMDTQSPSEVDMVPEIATLDSSAVRESTQQSLSAMEGVRAESSKAEDDDVQIIFCAPRRRKKRRKRLESAHSTSPLSQISVPPIDDLLPKICDAVPQDPPRRRSTGVVNRLESCHIGDENEISGRAGSLPSIPCAPNSYPNEQCPWFAEPNYCNTSPAHFPSLADSTAWWDHSLPTLQPRPFLNIPWRPLPMESMDSKKRKHDGEFDEECPRSAQPRESVQMSPRTNPLPTRAPSGYPPYQINPNNFDMYGYSDQNQPAPMSWPNYGWNSFETPSSAQFASPPPRPMIPMDLSLPNYSTPENSSPQQPRVSNRYEHPERRRPWQHQAEQMAAPPRQSQGSGTSLREPPVFSSTQSQTFQRQPSPGVVVQPRPDPSVSFSTPMVLDVINAPRAPIPVTAQPPVAPKNSVRVLTSPIPPRAAMSTLPSADILRRPSLYSIPPWPSASTSPPVTPGPPSQPHISYPVRNPNTTLTRVMESSRSFADPTRPISPTVTRTSDHTMRSPASSGPARSPTPALSQPGGNEFQIPDARMGRKHSPNLIVDIAETCQEMFPFAAVAERHDVAIQKVFDTFSAIIQLPLLRNADDRRRHGSLGKRRTKEYRDAKRAMQKAQEDERKSEMKAMRARVEDAARGKDQVRNSGLLKSAVLNNARDVQGSR</sequence>
<dbReference type="eggNOG" id="ENOG502RP1N">
    <property type="taxonomic scope" value="Eukaryota"/>
</dbReference>
<evidence type="ECO:0000256" key="1">
    <source>
        <dbReference type="SAM" id="MobiDB-lite"/>
    </source>
</evidence>
<evidence type="ECO:0000313" key="2">
    <source>
        <dbReference type="EMBL" id="EKD21427.1"/>
    </source>
</evidence>
<feature type="compositionally biased region" description="Low complexity" evidence="1">
    <location>
        <begin position="372"/>
        <end position="386"/>
    </location>
</feature>
<protein>
    <submittedName>
        <fullName evidence="2">Uncharacterized protein</fullName>
    </submittedName>
</protein>
<feature type="compositionally biased region" description="Basic and acidic residues" evidence="1">
    <location>
        <begin position="334"/>
        <end position="343"/>
    </location>
</feature>
<feature type="region of interest" description="Disordered" evidence="1">
    <location>
        <begin position="44"/>
        <end position="65"/>
    </location>
</feature>
<dbReference type="InParanoid" id="K1X8N2"/>
<organism evidence="2 3">
    <name type="scientific">Marssonina brunnea f. sp. multigermtubi (strain MB_m1)</name>
    <name type="common">Marssonina leaf spot fungus</name>
    <dbReference type="NCBI Taxonomy" id="1072389"/>
    <lineage>
        <taxon>Eukaryota</taxon>
        <taxon>Fungi</taxon>
        <taxon>Dikarya</taxon>
        <taxon>Ascomycota</taxon>
        <taxon>Pezizomycotina</taxon>
        <taxon>Leotiomycetes</taxon>
        <taxon>Helotiales</taxon>
        <taxon>Drepanopezizaceae</taxon>
        <taxon>Drepanopeziza</taxon>
    </lineage>
</organism>
<dbReference type="GeneID" id="18756475"/>
<feature type="region of interest" description="Disordered" evidence="1">
    <location>
        <begin position="1"/>
        <end position="30"/>
    </location>
</feature>
<feature type="compositionally biased region" description="Polar residues" evidence="1">
    <location>
        <begin position="317"/>
        <end position="332"/>
    </location>
</feature>
<name>K1X8N2_MARBU</name>
<feature type="region of interest" description="Disordered" evidence="1">
    <location>
        <begin position="610"/>
        <end position="663"/>
    </location>
</feature>
<dbReference type="Proteomes" id="UP000006753">
    <property type="component" value="Unassembled WGS sequence"/>
</dbReference>
<reference evidence="2 3" key="1">
    <citation type="journal article" date="2012" name="BMC Genomics">
        <title>Sequencing the genome of Marssonina brunnea reveals fungus-poplar co-evolution.</title>
        <authorList>
            <person name="Zhu S."/>
            <person name="Cao Y.-Z."/>
            <person name="Jiang C."/>
            <person name="Tan B.-Y."/>
            <person name="Wang Z."/>
            <person name="Feng S."/>
            <person name="Zhang L."/>
            <person name="Su X.-H."/>
            <person name="Brejova B."/>
            <person name="Vinar T."/>
            <person name="Xu M."/>
            <person name="Wang M.-X."/>
            <person name="Zhang S.-G."/>
            <person name="Huang M.-R."/>
            <person name="Wu R."/>
            <person name="Zhou Y."/>
        </authorList>
    </citation>
    <scope>NUCLEOTIDE SEQUENCE [LARGE SCALE GENOMIC DNA]</scope>
    <source>
        <strain evidence="2 3">MB_m1</strain>
    </source>
</reference>
<feature type="compositionally biased region" description="Basic residues" evidence="1">
    <location>
        <begin position="610"/>
        <end position="620"/>
    </location>
</feature>
<keyword evidence="3" id="KW-1185">Reference proteome</keyword>
<feature type="compositionally biased region" description="Polar residues" evidence="1">
    <location>
        <begin position="238"/>
        <end position="251"/>
    </location>
</feature>
<proteinExistence type="predicted"/>
<dbReference type="OrthoDB" id="3515338at2759"/>